<accession>A0ABD5NXX9</accession>
<dbReference type="RefSeq" id="WP_246966668.1">
    <property type="nucleotide sequence ID" value="NZ_CP095397.1"/>
</dbReference>
<feature type="transmembrane region" description="Helical" evidence="1">
    <location>
        <begin position="39"/>
        <end position="63"/>
    </location>
</feature>
<keyword evidence="1" id="KW-0812">Transmembrane</keyword>
<protein>
    <recommendedName>
        <fullName evidence="2">DUF7321 domain-containing protein</fullName>
    </recommendedName>
</protein>
<name>A0ABD5NXX9_9EURY</name>
<feature type="transmembrane region" description="Helical" evidence="1">
    <location>
        <begin position="75"/>
        <end position="99"/>
    </location>
</feature>
<sequence length="161" mass="18465">MVSELTIATIVTLLVTASFPFYLYGAWIMIDAEAVTWSVLVYHLEYIVPGLLLNTIPVVFWMIPRTVDQVSGLLVVHAFFGLQAYAMLVVALTGIVRIFQVKYAHDIYANPDTDVELDALHENMPGWRRRLRVGVFGYVLFWIVAYLIGIFRYVLRYPIFT</sequence>
<evidence type="ECO:0000256" key="1">
    <source>
        <dbReference type="SAM" id="Phobius"/>
    </source>
</evidence>
<dbReference type="AlphaFoldDB" id="A0ABD5NXX9"/>
<feature type="transmembrane region" description="Helical" evidence="1">
    <location>
        <begin position="6"/>
        <end position="27"/>
    </location>
</feature>
<reference evidence="3 4" key="1">
    <citation type="journal article" date="2014" name="Int. J. Syst. Evol. Microbiol.">
        <title>Complete genome sequence of Corynebacterium casei LMG S-19264T (=DSM 44701T), isolated from a smear-ripened cheese.</title>
        <authorList>
            <consortium name="US DOE Joint Genome Institute (JGI-PGF)"/>
            <person name="Walter F."/>
            <person name="Albersmeier A."/>
            <person name="Kalinowski J."/>
            <person name="Ruckert C."/>
        </authorList>
    </citation>
    <scope>NUCLEOTIDE SEQUENCE [LARGE SCALE GENOMIC DNA]</scope>
    <source>
        <strain evidence="3 4">IBRC-M 10912</strain>
    </source>
</reference>
<proteinExistence type="predicted"/>
<keyword evidence="1" id="KW-0472">Membrane</keyword>
<feature type="domain" description="DUF7321" evidence="2">
    <location>
        <begin position="5"/>
        <end position="157"/>
    </location>
</feature>
<evidence type="ECO:0000313" key="3">
    <source>
        <dbReference type="EMBL" id="MFC4246620.1"/>
    </source>
</evidence>
<evidence type="ECO:0000313" key="4">
    <source>
        <dbReference type="Proteomes" id="UP001595821"/>
    </source>
</evidence>
<organism evidence="3 4">
    <name type="scientific">Natribaculum luteum</name>
    <dbReference type="NCBI Taxonomy" id="1586232"/>
    <lineage>
        <taxon>Archaea</taxon>
        <taxon>Methanobacteriati</taxon>
        <taxon>Methanobacteriota</taxon>
        <taxon>Stenosarchaea group</taxon>
        <taxon>Halobacteria</taxon>
        <taxon>Halobacteriales</taxon>
        <taxon>Natrialbaceae</taxon>
        <taxon>Natribaculum</taxon>
    </lineage>
</organism>
<feature type="transmembrane region" description="Helical" evidence="1">
    <location>
        <begin position="133"/>
        <end position="155"/>
    </location>
</feature>
<comment type="caution">
    <text evidence="3">The sequence shown here is derived from an EMBL/GenBank/DDBJ whole genome shotgun (WGS) entry which is preliminary data.</text>
</comment>
<keyword evidence="1" id="KW-1133">Transmembrane helix</keyword>
<dbReference type="Proteomes" id="UP001595821">
    <property type="component" value="Unassembled WGS sequence"/>
</dbReference>
<dbReference type="EMBL" id="JBHSDJ010000013">
    <property type="protein sequence ID" value="MFC4246620.1"/>
    <property type="molecule type" value="Genomic_DNA"/>
</dbReference>
<dbReference type="Pfam" id="PF24007">
    <property type="entry name" value="DUF7321"/>
    <property type="match status" value="1"/>
</dbReference>
<gene>
    <name evidence="3" type="ORF">ACFOZ7_06370</name>
</gene>
<dbReference type="InterPro" id="IPR055745">
    <property type="entry name" value="DUF7321"/>
</dbReference>
<dbReference type="GeneID" id="71854596"/>
<evidence type="ECO:0000259" key="2">
    <source>
        <dbReference type="Pfam" id="PF24007"/>
    </source>
</evidence>